<accession>A0A2W2BPL0</accession>
<gene>
    <name evidence="2" type="ORF">DK847_06785</name>
</gene>
<proteinExistence type="predicted"/>
<protein>
    <recommendedName>
        <fullName evidence="4">DUF3489 domain-containing protein</fullName>
    </recommendedName>
</protein>
<sequence>MTKLSDTQSIILSAASQRTDRFALPLPKSLKGGAAHKVVAALVAKGLLKEVRTNRKLNDPVWRETDDGRLVTLVITDAGLAAIGVEPDEPKEHAPEKAAATKPAATKERKPREGTKQQQMIDLLRRPKGATLAEIAEVTAWQQHTIRGAMAGALKKKLGLTITSQKDESRGRVYKIA</sequence>
<comment type="caution">
    <text evidence="2">The sequence shown here is derived from an EMBL/GenBank/DDBJ whole genome shotgun (WGS) entry which is preliminary data.</text>
</comment>
<dbReference type="Pfam" id="PF11994">
    <property type="entry name" value="DUF3489"/>
    <property type="match status" value="1"/>
</dbReference>
<dbReference type="AlphaFoldDB" id="A0A2W2BPL0"/>
<dbReference type="InterPro" id="IPR021880">
    <property type="entry name" value="DUF3489"/>
</dbReference>
<evidence type="ECO:0000313" key="2">
    <source>
        <dbReference type="EMBL" id="PZF78119.1"/>
    </source>
</evidence>
<evidence type="ECO:0008006" key="4">
    <source>
        <dbReference type="Google" id="ProtNLM"/>
    </source>
</evidence>
<feature type="compositionally biased region" description="Basic and acidic residues" evidence="1">
    <location>
        <begin position="105"/>
        <end position="115"/>
    </location>
</feature>
<dbReference type="Proteomes" id="UP000248795">
    <property type="component" value="Unassembled WGS sequence"/>
</dbReference>
<dbReference type="RefSeq" id="WP_111197088.1">
    <property type="nucleotide sequence ID" value="NZ_QKVK01000002.1"/>
</dbReference>
<keyword evidence="3" id="KW-1185">Reference proteome</keyword>
<reference evidence="3" key="1">
    <citation type="submission" date="2018-06" db="EMBL/GenBank/DDBJ databases">
        <title>Aestuariibacter litoralis strain KCTC 52945T.</title>
        <authorList>
            <person name="Li X."/>
            <person name="Salam N."/>
            <person name="Li J.-L."/>
            <person name="Chen Y.-M."/>
            <person name="Yang Z.-W."/>
            <person name="Zhang L.-Y."/>
            <person name="Han M.-X."/>
            <person name="Xiao M."/>
            <person name="Li W.-J."/>
        </authorList>
    </citation>
    <scope>NUCLEOTIDE SEQUENCE [LARGE SCALE GENOMIC DNA]</scope>
    <source>
        <strain evidence="3">KCTC 52945</strain>
    </source>
</reference>
<organism evidence="2 3">
    <name type="scientific">Aestuariivirga litoralis</name>
    <dbReference type="NCBI Taxonomy" id="2650924"/>
    <lineage>
        <taxon>Bacteria</taxon>
        <taxon>Pseudomonadati</taxon>
        <taxon>Pseudomonadota</taxon>
        <taxon>Alphaproteobacteria</taxon>
        <taxon>Hyphomicrobiales</taxon>
        <taxon>Aestuariivirgaceae</taxon>
        <taxon>Aestuariivirga</taxon>
    </lineage>
</organism>
<name>A0A2W2BPL0_9HYPH</name>
<dbReference type="EMBL" id="QKVK01000002">
    <property type="protein sequence ID" value="PZF78119.1"/>
    <property type="molecule type" value="Genomic_DNA"/>
</dbReference>
<evidence type="ECO:0000313" key="3">
    <source>
        <dbReference type="Proteomes" id="UP000248795"/>
    </source>
</evidence>
<evidence type="ECO:0000256" key="1">
    <source>
        <dbReference type="SAM" id="MobiDB-lite"/>
    </source>
</evidence>
<feature type="region of interest" description="Disordered" evidence="1">
    <location>
        <begin position="86"/>
        <end position="118"/>
    </location>
</feature>